<evidence type="ECO:0000256" key="4">
    <source>
        <dbReference type="SAM" id="MobiDB-lite"/>
    </source>
</evidence>
<protein>
    <recommendedName>
        <fullName evidence="7">Tim44-like domain-containing protein</fullName>
    </recommendedName>
</protein>
<feature type="region of interest" description="Disordered" evidence="4">
    <location>
        <begin position="34"/>
        <end position="54"/>
    </location>
</feature>
<dbReference type="PANTHER" id="PTHR28554">
    <property type="entry name" value="39S RIBOSOMAL PROTEIN L45, MITOCHONDRIAL"/>
    <property type="match status" value="1"/>
</dbReference>
<evidence type="ECO:0000256" key="1">
    <source>
        <dbReference type="ARBA" id="ARBA00004173"/>
    </source>
</evidence>
<dbReference type="Proteomes" id="UP001590951">
    <property type="component" value="Unassembled WGS sequence"/>
</dbReference>
<keyword evidence="6" id="KW-1185">Reference proteome</keyword>
<gene>
    <name evidence="5" type="ORF">ABVK25_005647</name>
</gene>
<dbReference type="EMBL" id="JBHFEH010000017">
    <property type="protein sequence ID" value="KAL2054108.1"/>
    <property type="molecule type" value="Genomic_DNA"/>
</dbReference>
<name>A0ABR4B9K4_9LECA</name>
<dbReference type="InterPro" id="IPR024621">
    <property type="entry name" value="Mba1"/>
</dbReference>
<dbReference type="InterPro" id="IPR032710">
    <property type="entry name" value="NTF2-like_dom_sf"/>
</dbReference>
<evidence type="ECO:0000313" key="5">
    <source>
        <dbReference type="EMBL" id="KAL2054108.1"/>
    </source>
</evidence>
<keyword evidence="3" id="KW-0496">Mitochondrion</keyword>
<feature type="compositionally biased region" description="Polar residues" evidence="4">
    <location>
        <begin position="34"/>
        <end position="51"/>
    </location>
</feature>
<evidence type="ECO:0000256" key="3">
    <source>
        <dbReference type="ARBA" id="ARBA00023128"/>
    </source>
</evidence>
<dbReference type="PANTHER" id="PTHR28554:SF1">
    <property type="entry name" value="LARGE RIBOSOMAL SUBUNIT PROTEIN ML45"/>
    <property type="match status" value="1"/>
</dbReference>
<evidence type="ECO:0008006" key="7">
    <source>
        <dbReference type="Google" id="ProtNLM"/>
    </source>
</evidence>
<organism evidence="5 6">
    <name type="scientific">Lepraria finkii</name>
    <dbReference type="NCBI Taxonomy" id="1340010"/>
    <lineage>
        <taxon>Eukaryota</taxon>
        <taxon>Fungi</taxon>
        <taxon>Dikarya</taxon>
        <taxon>Ascomycota</taxon>
        <taxon>Pezizomycotina</taxon>
        <taxon>Lecanoromycetes</taxon>
        <taxon>OSLEUM clade</taxon>
        <taxon>Lecanoromycetidae</taxon>
        <taxon>Lecanorales</taxon>
        <taxon>Lecanorineae</taxon>
        <taxon>Stereocaulaceae</taxon>
        <taxon>Lepraria</taxon>
    </lineage>
</organism>
<feature type="compositionally biased region" description="Low complexity" evidence="4">
    <location>
        <begin position="280"/>
        <end position="290"/>
    </location>
</feature>
<feature type="compositionally biased region" description="Basic and acidic residues" evidence="4">
    <location>
        <begin position="270"/>
        <end position="279"/>
    </location>
</feature>
<dbReference type="Gene3D" id="3.10.450.240">
    <property type="match status" value="1"/>
</dbReference>
<feature type="region of interest" description="Disordered" evidence="4">
    <location>
        <begin position="270"/>
        <end position="290"/>
    </location>
</feature>
<keyword evidence="2" id="KW-0809">Transit peptide</keyword>
<sequence>MNMALQQPVRWRPLTPFLYPQRRTWPVRSLHLQPSGQKNAAQKSMAVQRQEASNKENIRGDLGLLPGTFVRPTGPKKPSLLRDPRKWIALEWYWVKRKWESTTGLFFYKFFLRKGKPRPKLDRRKIGPKAQVMYENMYTSFANGDIESIKSTCLEGVVASLRSRINSRRPDEKVRWTLHKYIGRPRIVSTKIAALPDMDTSALYQVVVQIKSVQSLKGISKGRNAEKDTVVEDSKGKQNEVVEYLVMQKMMLRGREGSWKIWGTTEETDVKDVWKEQSSKPKASSPAVAR</sequence>
<dbReference type="Pfam" id="PF07961">
    <property type="entry name" value="MBA1"/>
    <property type="match status" value="1"/>
</dbReference>
<comment type="caution">
    <text evidence="5">The sequence shown here is derived from an EMBL/GenBank/DDBJ whole genome shotgun (WGS) entry which is preliminary data.</text>
</comment>
<reference evidence="5 6" key="1">
    <citation type="submission" date="2024-09" db="EMBL/GenBank/DDBJ databases">
        <title>Rethinking Asexuality: The Enigmatic Case of Functional Sexual Genes in Lepraria (Stereocaulaceae).</title>
        <authorList>
            <person name="Doellman M."/>
            <person name="Sun Y."/>
            <person name="Barcenas-Pena A."/>
            <person name="Lumbsch H.T."/>
            <person name="Grewe F."/>
        </authorList>
    </citation>
    <scope>NUCLEOTIDE SEQUENCE [LARGE SCALE GENOMIC DNA]</scope>
    <source>
        <strain evidence="5 6">Grewe 0041</strain>
    </source>
</reference>
<proteinExistence type="predicted"/>
<accession>A0ABR4B9K4</accession>
<dbReference type="InterPro" id="IPR051975">
    <property type="entry name" value="mtLSU_mL45"/>
</dbReference>
<comment type="subcellular location">
    <subcellularLocation>
        <location evidence="1">Mitochondrion</location>
    </subcellularLocation>
</comment>
<evidence type="ECO:0000313" key="6">
    <source>
        <dbReference type="Proteomes" id="UP001590951"/>
    </source>
</evidence>
<evidence type="ECO:0000256" key="2">
    <source>
        <dbReference type="ARBA" id="ARBA00022946"/>
    </source>
</evidence>
<dbReference type="SUPFAM" id="SSF54427">
    <property type="entry name" value="NTF2-like"/>
    <property type="match status" value="1"/>
</dbReference>